<evidence type="ECO:0000313" key="5">
    <source>
        <dbReference type="Proteomes" id="UP001058290"/>
    </source>
</evidence>
<dbReference type="Proteomes" id="UP001058290">
    <property type="component" value="Chromosome"/>
</dbReference>
<feature type="domain" description="OmpA-like" evidence="3">
    <location>
        <begin position="103"/>
        <end position="210"/>
    </location>
</feature>
<gene>
    <name evidence="4" type="ORF">N4T19_08450</name>
</gene>
<reference evidence="4" key="1">
    <citation type="submission" date="2022-09" db="EMBL/GenBank/DDBJ databases">
        <title>Bacterial diversity in gut of crayfish and pufferfish.</title>
        <authorList>
            <person name="Huang Y."/>
        </authorList>
    </citation>
    <scope>NUCLEOTIDE SEQUENCE</scope>
    <source>
        <strain evidence="4">PR12</strain>
    </source>
</reference>
<keyword evidence="2" id="KW-0812">Transmembrane</keyword>
<sequence length="210" mass="20715">MSSSQNNDGDERFALGLVFALITLVVLGVIWFGAYTGLHGAKSGQAGVVAAETGAKRGAVLGGTDPAVAAARAAAAAQAGNAAGATGVAAAAGGAAVVADDAAAVVIENGVVKFYFATAKAELAQGANEALVDVIAGVKAGQRAVISGYTDATGDADKNAELAKQRAFAVRDALLALGVTEDKLELKKPEAVESAGNNAQARRVEVVLAP</sequence>
<accession>A0ABY6A1I0</accession>
<dbReference type="Pfam" id="PF00691">
    <property type="entry name" value="OmpA"/>
    <property type="match status" value="1"/>
</dbReference>
<keyword evidence="1 2" id="KW-0472">Membrane</keyword>
<proteinExistence type="predicted"/>
<name>A0ABY6A1I0_9BURK</name>
<dbReference type="InterPro" id="IPR036737">
    <property type="entry name" value="OmpA-like_sf"/>
</dbReference>
<evidence type="ECO:0000256" key="1">
    <source>
        <dbReference type="PROSITE-ProRule" id="PRU00473"/>
    </source>
</evidence>
<keyword evidence="2" id="KW-1133">Transmembrane helix</keyword>
<dbReference type="Gene3D" id="3.30.1330.60">
    <property type="entry name" value="OmpA-like domain"/>
    <property type="match status" value="1"/>
</dbReference>
<dbReference type="CDD" id="cd07185">
    <property type="entry name" value="OmpA_C-like"/>
    <property type="match status" value="1"/>
</dbReference>
<keyword evidence="5" id="KW-1185">Reference proteome</keyword>
<dbReference type="PROSITE" id="PS51123">
    <property type="entry name" value="OMPA_2"/>
    <property type="match status" value="1"/>
</dbReference>
<feature type="transmembrane region" description="Helical" evidence="2">
    <location>
        <begin position="12"/>
        <end position="35"/>
    </location>
</feature>
<dbReference type="RefSeq" id="WP_260719899.1">
    <property type="nucleotide sequence ID" value="NZ_CP104377.1"/>
</dbReference>
<dbReference type="PANTHER" id="PTHR30329">
    <property type="entry name" value="STATOR ELEMENT OF FLAGELLAR MOTOR COMPLEX"/>
    <property type="match status" value="1"/>
</dbReference>
<evidence type="ECO:0000313" key="4">
    <source>
        <dbReference type="EMBL" id="UXC20123.1"/>
    </source>
</evidence>
<organism evidence="4 5">
    <name type="scientific">Comamonas squillarum</name>
    <dbReference type="NCBI Taxonomy" id="2977320"/>
    <lineage>
        <taxon>Bacteria</taxon>
        <taxon>Pseudomonadati</taxon>
        <taxon>Pseudomonadota</taxon>
        <taxon>Betaproteobacteria</taxon>
        <taxon>Burkholderiales</taxon>
        <taxon>Comamonadaceae</taxon>
        <taxon>Comamonas</taxon>
    </lineage>
</organism>
<dbReference type="InterPro" id="IPR050330">
    <property type="entry name" value="Bact_OuterMem_StrucFunc"/>
</dbReference>
<dbReference type="EMBL" id="CP104377">
    <property type="protein sequence ID" value="UXC20123.1"/>
    <property type="molecule type" value="Genomic_DNA"/>
</dbReference>
<protein>
    <submittedName>
        <fullName evidence="4">OmpA family protein</fullName>
    </submittedName>
</protein>
<dbReference type="SUPFAM" id="SSF103088">
    <property type="entry name" value="OmpA-like"/>
    <property type="match status" value="1"/>
</dbReference>
<evidence type="ECO:0000256" key="2">
    <source>
        <dbReference type="SAM" id="Phobius"/>
    </source>
</evidence>
<dbReference type="PANTHER" id="PTHR30329:SF21">
    <property type="entry name" value="LIPOPROTEIN YIAD-RELATED"/>
    <property type="match status" value="1"/>
</dbReference>
<dbReference type="InterPro" id="IPR006665">
    <property type="entry name" value="OmpA-like"/>
</dbReference>
<evidence type="ECO:0000259" key="3">
    <source>
        <dbReference type="PROSITE" id="PS51123"/>
    </source>
</evidence>